<dbReference type="EMBL" id="CP009245">
    <property type="protein sequence ID" value="APT85644.1"/>
    <property type="molecule type" value="Genomic_DNA"/>
</dbReference>
<proteinExistence type="inferred from homology"/>
<evidence type="ECO:0000256" key="1">
    <source>
        <dbReference type="ARBA" id="ARBA00006068"/>
    </source>
</evidence>
<dbReference type="Pfam" id="PF03816">
    <property type="entry name" value="LytR_cpsA_psr"/>
    <property type="match status" value="1"/>
</dbReference>
<dbReference type="AlphaFoldDB" id="A0A1L7CIG8"/>
<dbReference type="PANTHER" id="PTHR33392:SF6">
    <property type="entry name" value="POLYISOPRENYL-TEICHOIC ACID--PEPTIDOGLYCAN TEICHOIC ACID TRANSFERASE TAGU"/>
    <property type="match status" value="1"/>
</dbReference>
<evidence type="ECO:0000313" key="3">
    <source>
        <dbReference type="EMBL" id="APT85644.1"/>
    </source>
</evidence>
<dbReference type="PANTHER" id="PTHR33392">
    <property type="entry name" value="POLYISOPRENYL-TEICHOIC ACID--PEPTIDOGLYCAN TEICHOIC ACID TRANSFERASE TAGU"/>
    <property type="match status" value="1"/>
</dbReference>
<keyword evidence="4" id="KW-1185">Reference proteome</keyword>
<protein>
    <submittedName>
        <fullName evidence="3">LytTR family transcriptional regulator</fullName>
    </submittedName>
</protein>
<dbReference type="STRING" id="1431546.CAQU_12005"/>
<organism evidence="3 4">
    <name type="scientific">Corynebacterium aquilae DSM 44791</name>
    <dbReference type="NCBI Taxonomy" id="1431546"/>
    <lineage>
        <taxon>Bacteria</taxon>
        <taxon>Bacillati</taxon>
        <taxon>Actinomycetota</taxon>
        <taxon>Actinomycetes</taxon>
        <taxon>Mycobacteriales</taxon>
        <taxon>Corynebacteriaceae</taxon>
        <taxon>Corynebacterium</taxon>
    </lineage>
</organism>
<dbReference type="InterPro" id="IPR050922">
    <property type="entry name" value="LytR/CpsA/Psr_CW_biosynth"/>
</dbReference>
<evidence type="ECO:0000313" key="4">
    <source>
        <dbReference type="Proteomes" id="UP000185478"/>
    </source>
</evidence>
<sequence>MVLLVFSVVASAVWIDTTINRVPYQPDVRVAGTKGTNWLLVGSDSRQGLTEEDVQRLGTGGDIGSSRTDTIMVLHLDTFGKPTLLSIPRDSYVNVPGIGMDKINASFAAGGPQLLVQTVEQATGLPIDHYAEVGFGGFAGMVDAVGGVTLCPDQDIDDPLAHLNVVAGCQEMDGPTALGFVRTRATAEGDLDRVRRQREFFAALVDETTSASTLLNPWKDFQLAKAVKDSVTIGDGDHVWSLARAAFAVAGGVEQVTMPVGGFEDTDVGNVVLWDQPAAQQLLSSLGAKQQ</sequence>
<gene>
    <name evidence="3" type="ORF">CAQU_12005</name>
</gene>
<feature type="domain" description="Cell envelope-related transcriptional attenuator" evidence="2">
    <location>
        <begin position="67"/>
        <end position="208"/>
    </location>
</feature>
<dbReference type="Proteomes" id="UP000185478">
    <property type="component" value="Chromosome"/>
</dbReference>
<dbReference type="Gene3D" id="3.40.630.190">
    <property type="entry name" value="LCP protein"/>
    <property type="match status" value="1"/>
</dbReference>
<evidence type="ECO:0000259" key="2">
    <source>
        <dbReference type="Pfam" id="PF03816"/>
    </source>
</evidence>
<name>A0A1L7CIG8_9CORY</name>
<dbReference type="NCBIfam" id="TIGR00350">
    <property type="entry name" value="lytR_cpsA_psr"/>
    <property type="match status" value="1"/>
</dbReference>
<dbReference type="KEGG" id="caqu:CAQU_12005"/>
<reference evidence="3 4" key="1">
    <citation type="submission" date="2014-08" db="EMBL/GenBank/DDBJ databases">
        <title>Complete genome sequence of Corynebacterium aquilae S-613T(T) (=DSM 44791(T)), isolated from the choana of a healthy golden eagle.</title>
        <authorList>
            <person name="Ruckert C."/>
            <person name="Albersmeier A."/>
            <person name="Winkler A."/>
            <person name="Kalinowski J."/>
        </authorList>
    </citation>
    <scope>NUCLEOTIDE SEQUENCE [LARGE SCALE GENOMIC DNA]</scope>
    <source>
        <strain evidence="3 4">S-613</strain>
    </source>
</reference>
<comment type="similarity">
    <text evidence="1">Belongs to the LytR/CpsA/Psr (LCP) family.</text>
</comment>
<dbReference type="InterPro" id="IPR004474">
    <property type="entry name" value="LytR_CpsA_psr"/>
</dbReference>
<accession>A0A1L7CIG8</accession>